<dbReference type="Gene3D" id="3.40.50.1000">
    <property type="entry name" value="HAD superfamily/HAD-like"/>
    <property type="match status" value="1"/>
</dbReference>
<dbReference type="NCBIfam" id="TIGR00099">
    <property type="entry name" value="Cof-subfamily"/>
    <property type="match status" value="1"/>
</dbReference>
<dbReference type="InterPro" id="IPR036412">
    <property type="entry name" value="HAD-like_sf"/>
</dbReference>
<name>A0A1H9T0I2_9LACT</name>
<dbReference type="GO" id="GO:0000287">
    <property type="term" value="F:magnesium ion binding"/>
    <property type="evidence" value="ECO:0007669"/>
    <property type="project" value="TreeGrafter"/>
</dbReference>
<dbReference type="RefSeq" id="WP_092652390.1">
    <property type="nucleotide sequence ID" value="NZ_FOHA01000010.1"/>
</dbReference>
<dbReference type="NCBIfam" id="TIGR01484">
    <property type="entry name" value="HAD-SF-IIB"/>
    <property type="match status" value="1"/>
</dbReference>
<dbReference type="InterPro" id="IPR006379">
    <property type="entry name" value="HAD-SF_hydro_IIB"/>
</dbReference>
<dbReference type="PANTHER" id="PTHR10000:SF25">
    <property type="entry name" value="PHOSPHATASE YKRA-RELATED"/>
    <property type="match status" value="1"/>
</dbReference>
<keyword evidence="2" id="KW-1185">Reference proteome</keyword>
<evidence type="ECO:0008006" key="3">
    <source>
        <dbReference type="Google" id="ProtNLM"/>
    </source>
</evidence>
<accession>A0A1H9T0I2</accession>
<sequence length="261" mass="29444">MTKDYQALVFFDLDGTLLNEHSEISQENITLIKQLKERNILPLVASGRAPFEIEKILENSELHSYVSLNGQYVKVEDEIIYQQGIEKEQIEALIALILELNHSLAFYTNTENALLRVDESARLLYELDNAPLPKIDATFYLENNVLMLYLFTQDQHLDQVYQEKLGQQFSFFRDSPYSMAVVPKGISKKAGIQGLIQHMGTGEIPSYAFGDGGNDVAMFEAVDVKIAMENGTDELKALADFVTTSNLEHGILNGLKEYNLL</sequence>
<reference evidence="1 2" key="1">
    <citation type="submission" date="2016-10" db="EMBL/GenBank/DDBJ databases">
        <authorList>
            <person name="de Groot N.N."/>
        </authorList>
    </citation>
    <scope>NUCLEOTIDE SEQUENCE [LARGE SCALE GENOMIC DNA]</scope>
    <source>
        <strain evidence="1 2">DSM 13760</strain>
    </source>
</reference>
<dbReference type="AlphaFoldDB" id="A0A1H9T0I2"/>
<dbReference type="SUPFAM" id="SSF56784">
    <property type="entry name" value="HAD-like"/>
    <property type="match status" value="1"/>
</dbReference>
<dbReference type="Gene3D" id="3.30.1240.10">
    <property type="match status" value="1"/>
</dbReference>
<dbReference type="SFLD" id="SFLDS00003">
    <property type="entry name" value="Haloacid_Dehalogenase"/>
    <property type="match status" value="1"/>
</dbReference>
<dbReference type="STRING" id="142588.SAMN04488559_11035"/>
<organism evidence="1 2">
    <name type="scientific">Isobaculum melis</name>
    <dbReference type="NCBI Taxonomy" id="142588"/>
    <lineage>
        <taxon>Bacteria</taxon>
        <taxon>Bacillati</taxon>
        <taxon>Bacillota</taxon>
        <taxon>Bacilli</taxon>
        <taxon>Lactobacillales</taxon>
        <taxon>Carnobacteriaceae</taxon>
        <taxon>Isobaculum</taxon>
    </lineage>
</organism>
<dbReference type="EMBL" id="FOHA01000010">
    <property type="protein sequence ID" value="SER90641.1"/>
    <property type="molecule type" value="Genomic_DNA"/>
</dbReference>
<dbReference type="SFLD" id="SFLDG01140">
    <property type="entry name" value="C2.B:_Phosphomannomutase_and_P"/>
    <property type="match status" value="1"/>
</dbReference>
<dbReference type="Pfam" id="PF08282">
    <property type="entry name" value="Hydrolase_3"/>
    <property type="match status" value="1"/>
</dbReference>
<proteinExistence type="predicted"/>
<dbReference type="GO" id="GO:0016791">
    <property type="term" value="F:phosphatase activity"/>
    <property type="evidence" value="ECO:0007669"/>
    <property type="project" value="TreeGrafter"/>
</dbReference>
<dbReference type="InterPro" id="IPR000150">
    <property type="entry name" value="Cof"/>
</dbReference>
<dbReference type="OrthoDB" id="9810101at2"/>
<dbReference type="PROSITE" id="PS01228">
    <property type="entry name" value="COF_1"/>
    <property type="match status" value="1"/>
</dbReference>
<dbReference type="GO" id="GO:0005829">
    <property type="term" value="C:cytosol"/>
    <property type="evidence" value="ECO:0007669"/>
    <property type="project" value="TreeGrafter"/>
</dbReference>
<dbReference type="PANTHER" id="PTHR10000">
    <property type="entry name" value="PHOSPHOSERINE PHOSPHATASE"/>
    <property type="match status" value="1"/>
</dbReference>
<evidence type="ECO:0000313" key="2">
    <source>
        <dbReference type="Proteomes" id="UP000198948"/>
    </source>
</evidence>
<evidence type="ECO:0000313" key="1">
    <source>
        <dbReference type="EMBL" id="SER90641.1"/>
    </source>
</evidence>
<dbReference type="Proteomes" id="UP000198948">
    <property type="component" value="Unassembled WGS sequence"/>
</dbReference>
<dbReference type="InterPro" id="IPR023214">
    <property type="entry name" value="HAD_sf"/>
</dbReference>
<protein>
    <recommendedName>
        <fullName evidence="3">Cof subfamily of IIB subfamily of haloacid dehalogenase superfamily/HAD-superfamily hydrolase, subfamily IIB</fullName>
    </recommendedName>
</protein>
<gene>
    <name evidence="1" type="ORF">SAMN04488559_11035</name>
</gene>